<keyword evidence="2" id="KW-1185">Reference proteome</keyword>
<accession>A0ACB6ZWB3</accession>
<evidence type="ECO:0000313" key="2">
    <source>
        <dbReference type="Proteomes" id="UP000886501"/>
    </source>
</evidence>
<reference evidence="1" key="2">
    <citation type="journal article" date="2020" name="Nat. Commun.">
        <title>Large-scale genome sequencing of mycorrhizal fungi provides insights into the early evolution of symbiotic traits.</title>
        <authorList>
            <person name="Miyauchi S."/>
            <person name="Kiss E."/>
            <person name="Kuo A."/>
            <person name="Drula E."/>
            <person name="Kohler A."/>
            <person name="Sanchez-Garcia M."/>
            <person name="Morin E."/>
            <person name="Andreopoulos B."/>
            <person name="Barry K.W."/>
            <person name="Bonito G."/>
            <person name="Buee M."/>
            <person name="Carver A."/>
            <person name="Chen C."/>
            <person name="Cichocki N."/>
            <person name="Clum A."/>
            <person name="Culley D."/>
            <person name="Crous P.W."/>
            <person name="Fauchery L."/>
            <person name="Girlanda M."/>
            <person name="Hayes R.D."/>
            <person name="Keri Z."/>
            <person name="LaButti K."/>
            <person name="Lipzen A."/>
            <person name="Lombard V."/>
            <person name="Magnuson J."/>
            <person name="Maillard F."/>
            <person name="Murat C."/>
            <person name="Nolan M."/>
            <person name="Ohm R.A."/>
            <person name="Pangilinan J."/>
            <person name="Pereira M.F."/>
            <person name="Perotto S."/>
            <person name="Peter M."/>
            <person name="Pfister S."/>
            <person name="Riley R."/>
            <person name="Sitrit Y."/>
            <person name="Stielow J.B."/>
            <person name="Szollosi G."/>
            <person name="Zifcakova L."/>
            <person name="Stursova M."/>
            <person name="Spatafora J.W."/>
            <person name="Tedersoo L."/>
            <person name="Vaario L.M."/>
            <person name="Yamada A."/>
            <person name="Yan M."/>
            <person name="Wang P."/>
            <person name="Xu J."/>
            <person name="Bruns T."/>
            <person name="Baldrian P."/>
            <person name="Vilgalys R."/>
            <person name="Dunand C."/>
            <person name="Henrissat B."/>
            <person name="Grigoriev I.V."/>
            <person name="Hibbett D."/>
            <person name="Nagy L.G."/>
            <person name="Martin F.M."/>
        </authorList>
    </citation>
    <scope>NUCLEOTIDE SEQUENCE</scope>
    <source>
        <strain evidence="1">P2</strain>
    </source>
</reference>
<comment type="caution">
    <text evidence="1">The sequence shown here is derived from an EMBL/GenBank/DDBJ whole genome shotgun (WGS) entry which is preliminary data.</text>
</comment>
<name>A0ACB6ZWB3_THEGA</name>
<protein>
    <submittedName>
        <fullName evidence="1">Uncharacterized protein</fullName>
    </submittedName>
</protein>
<gene>
    <name evidence="1" type="ORF">BDM02DRAFT_3181956</name>
</gene>
<dbReference type="Proteomes" id="UP000886501">
    <property type="component" value="Unassembled WGS sequence"/>
</dbReference>
<proteinExistence type="predicted"/>
<sequence>MPQKFGTCPKGVLITCVGLLVSSLGVFVSILSVIVSPLFSSFSTPKPIFIGEARMGPTPRLQHPSQKIRSHYIHHPSSDKSSSRSSNTLSGNSAAHSIYSDKTGGNEPRRSPSPNGTRSRHDTYNASESPAPSRPPTPGLMSTPLSPSQPQPTKKGLRTYLGMRKRSTLLDRPTPSEPTLTADNHELTLKGSREQGFDRAEIIVSPPTPSSSIFTHSAPGPPGVRFGDVSTAGKPAARFVKSHSKRHSLSAACPRKRRSGKRSPNSPTPKSPSPAMSPVVESKWHVATRSSQRKKRKSLRIDPPRTDAISSVLIESGDDMGGEINYEEPISTTRPTTSQSPLTPARQGPVRTRPYEAPYFFPTPGSLEAIGYVERVLEERKLVLVHPDAMFVRNKKDPRRSFTMSSPETDGNVDIPKLRGGDGHDQAPEDASKKRPKSSGKGSGDRNINPSFIPADEFGVQGGAPTKIRKGSAPPQFPPFPDTSSAPTTSSRPQTQRQGSPGIMRILGKH</sequence>
<reference evidence="1" key="1">
    <citation type="submission" date="2019-10" db="EMBL/GenBank/DDBJ databases">
        <authorList>
            <consortium name="DOE Joint Genome Institute"/>
            <person name="Kuo A."/>
            <person name="Miyauchi S."/>
            <person name="Kiss E."/>
            <person name="Drula E."/>
            <person name="Kohler A."/>
            <person name="Sanchez-Garcia M."/>
            <person name="Andreopoulos B."/>
            <person name="Barry K.W."/>
            <person name="Bonito G."/>
            <person name="Buee M."/>
            <person name="Carver A."/>
            <person name="Chen C."/>
            <person name="Cichocki N."/>
            <person name="Clum A."/>
            <person name="Culley D."/>
            <person name="Crous P.W."/>
            <person name="Fauchery L."/>
            <person name="Girlanda M."/>
            <person name="Hayes R."/>
            <person name="Keri Z."/>
            <person name="Labutti K."/>
            <person name="Lipzen A."/>
            <person name="Lombard V."/>
            <person name="Magnuson J."/>
            <person name="Maillard F."/>
            <person name="Morin E."/>
            <person name="Murat C."/>
            <person name="Nolan M."/>
            <person name="Ohm R."/>
            <person name="Pangilinan J."/>
            <person name="Pereira M."/>
            <person name="Perotto S."/>
            <person name="Peter M."/>
            <person name="Riley R."/>
            <person name="Sitrit Y."/>
            <person name="Stielow B."/>
            <person name="Szollosi G."/>
            <person name="Zifcakova L."/>
            <person name="Stursova M."/>
            <person name="Spatafora J.W."/>
            <person name="Tedersoo L."/>
            <person name="Vaario L.-M."/>
            <person name="Yamada A."/>
            <person name="Yan M."/>
            <person name="Wang P."/>
            <person name="Xu J."/>
            <person name="Bruns T."/>
            <person name="Baldrian P."/>
            <person name="Vilgalys R."/>
            <person name="Henrissat B."/>
            <person name="Grigoriev I.V."/>
            <person name="Hibbett D."/>
            <person name="Nagy L.G."/>
            <person name="Martin F.M."/>
        </authorList>
    </citation>
    <scope>NUCLEOTIDE SEQUENCE</scope>
    <source>
        <strain evidence="1">P2</strain>
    </source>
</reference>
<organism evidence="1 2">
    <name type="scientific">Thelephora ganbajun</name>
    <name type="common">Ganba fungus</name>
    <dbReference type="NCBI Taxonomy" id="370292"/>
    <lineage>
        <taxon>Eukaryota</taxon>
        <taxon>Fungi</taxon>
        <taxon>Dikarya</taxon>
        <taxon>Basidiomycota</taxon>
        <taxon>Agaricomycotina</taxon>
        <taxon>Agaricomycetes</taxon>
        <taxon>Thelephorales</taxon>
        <taxon>Thelephoraceae</taxon>
        <taxon>Thelephora</taxon>
    </lineage>
</organism>
<evidence type="ECO:0000313" key="1">
    <source>
        <dbReference type="EMBL" id="KAF9654110.1"/>
    </source>
</evidence>
<dbReference type="EMBL" id="MU117961">
    <property type="protein sequence ID" value="KAF9654110.1"/>
    <property type="molecule type" value="Genomic_DNA"/>
</dbReference>